<dbReference type="InterPro" id="IPR040167">
    <property type="entry name" value="TF_CP2-like"/>
</dbReference>
<keyword evidence="2" id="KW-0805">Transcription regulation</keyword>
<reference evidence="10" key="3">
    <citation type="submission" date="2022-01" db="EMBL/GenBank/DDBJ databases">
        <authorList>
            <person name="Rubenstein D.R."/>
        </authorList>
    </citation>
    <scope>NUCLEOTIDE SEQUENCE</scope>
    <source>
        <strain evidence="10">SS15</strain>
        <tissue evidence="10">Liver</tissue>
    </source>
</reference>
<evidence type="ECO:0000313" key="10">
    <source>
        <dbReference type="EMBL" id="KAI1231153.1"/>
    </source>
</evidence>
<dbReference type="OrthoDB" id="7680836at2759"/>
<evidence type="ECO:0000256" key="3">
    <source>
        <dbReference type="ARBA" id="ARBA00023125"/>
    </source>
</evidence>
<evidence type="ECO:0000259" key="8">
    <source>
        <dbReference type="PROSITE" id="PS51968"/>
    </source>
</evidence>
<name>A0A835NI70_9PASS</name>
<keyword evidence="4" id="KW-0804">Transcription</keyword>
<evidence type="ECO:0000256" key="2">
    <source>
        <dbReference type="ARBA" id="ARBA00023015"/>
    </source>
</evidence>
<reference evidence="10 11" key="2">
    <citation type="journal article" date="2021" name="J. Hered.">
        <title>Feather Gene Expression Elucidates the Developmental Basis of Plumage Iridescence in African Starlings.</title>
        <authorList>
            <person name="Rubenstein D.R."/>
            <person name="Corvelo A."/>
            <person name="MacManes M.D."/>
            <person name="Maia R."/>
            <person name="Narzisi G."/>
            <person name="Rousaki A."/>
            <person name="Vandenabeele P."/>
            <person name="Shawkey M.D."/>
            <person name="Solomon J."/>
        </authorList>
    </citation>
    <scope>NUCLEOTIDE SEQUENCE [LARGE SCALE GENOMIC DNA]</scope>
    <source>
        <strain evidence="10">SS15</strain>
    </source>
</reference>
<dbReference type="PROSITE" id="PS51968">
    <property type="entry name" value="GRH_CP2_DB"/>
    <property type="match status" value="1"/>
</dbReference>
<protein>
    <submittedName>
        <fullName evidence="9">Grainyhead-like protein 3</fullName>
    </submittedName>
</protein>
<reference evidence="9" key="1">
    <citation type="submission" date="2020-10" db="EMBL/GenBank/DDBJ databases">
        <title>Feather gene expression reveals the developmental basis of iridescence in African starlings.</title>
        <authorList>
            <person name="Rubenstein D.R."/>
        </authorList>
    </citation>
    <scope>NUCLEOTIDE SEQUENCE</scope>
    <source>
        <strain evidence="9">SS15</strain>
        <tissue evidence="9">Liver</tissue>
    </source>
</reference>
<evidence type="ECO:0000313" key="11">
    <source>
        <dbReference type="Proteomes" id="UP000618051"/>
    </source>
</evidence>
<dbReference type="PANTHER" id="PTHR11037:SF6">
    <property type="entry name" value="GRAINYHEAD-LIKE PROTEIN 3 HOMOLOG"/>
    <property type="match status" value="1"/>
</dbReference>
<evidence type="ECO:0000256" key="1">
    <source>
        <dbReference type="ARBA" id="ARBA00004123"/>
    </source>
</evidence>
<keyword evidence="3 6" id="KW-0238">DNA-binding</keyword>
<dbReference type="GO" id="GO:0005634">
    <property type="term" value="C:nucleus"/>
    <property type="evidence" value="ECO:0007669"/>
    <property type="project" value="UniProtKB-SubCell"/>
</dbReference>
<dbReference type="InterPro" id="IPR057520">
    <property type="entry name" value="GRHL1/CP2_C"/>
</dbReference>
<dbReference type="EMBL" id="JADDUC020000027">
    <property type="protein sequence ID" value="KAI1231153.1"/>
    <property type="molecule type" value="Genomic_DNA"/>
</dbReference>
<sequence length="702" mass="78173">MKNDTMNFQKFPYTSEDEAWKTYLENPLTAATKAMMRVNGDDDSVAALSLLYDYYMVPKEKRILPAGMMARNDLAKRHCHGMDYEPEIPPFDGSAHLMKLLSENVSMSQEFCELPKKNGLSLEAVPAPHKGALLPPGTSKLEATPDNFLVAPGDVYDSSSLSSLFESLPMAPAQQRWQPDSTFKEDPQETLLFSDILKPQAEPPCPESYPTDGVKSDFEYTLGSPKAIHIKSGDSPMAYLNKGQFYPITLRTAGDSKCLHLSSNKVKSVVMIVFDNEKIPTEQLKFWKHWHSRQPTAKQRVIDVGTRGATPGAGGLLPPLQCMPGLPLAWESARGRIWGWECHQFQPQYELLLPCLPADCKENFNTVQNIEELAYNALSFVWNIHEEAKVFIGVNCLSTDFSSQKGVKGVPLNLQIDTYDCGSGSSQLVHRAVCQIKIFCDKGAERKMRDDERKQFRRKGKCLDSNNNGLKGCLLSGFRGNEITFLRPESDLETQPVLFIPNVHFPTPQRCGSVSPSPLAPPPRPSRTGVMGNTQSSPQLFVLPPAVPNSANRLPLKRSGASFTDDFDPIPPKHSKDEDPQRGNPGSPNSRRPRGSGSTGSTGNDLSTLPCSLAVLLYVRRESEEVFDALMLKTPDLQGLRTAISEKYGLPEESIYKVYKKCKRGILVNMDNNIIQHYSNHMAFLLDMVEAENKFQIILKEL</sequence>
<keyword evidence="5 6" id="KW-0539">Nucleus</keyword>
<dbReference type="EMBL" id="JADDUC010000213">
    <property type="protein sequence ID" value="KAG0115570.1"/>
    <property type="molecule type" value="Genomic_DNA"/>
</dbReference>
<organism evidence="9">
    <name type="scientific">Lamprotornis superbus</name>
    <dbReference type="NCBI Taxonomy" id="245042"/>
    <lineage>
        <taxon>Eukaryota</taxon>
        <taxon>Metazoa</taxon>
        <taxon>Chordata</taxon>
        <taxon>Craniata</taxon>
        <taxon>Vertebrata</taxon>
        <taxon>Euteleostomi</taxon>
        <taxon>Archelosauria</taxon>
        <taxon>Archosauria</taxon>
        <taxon>Dinosauria</taxon>
        <taxon>Saurischia</taxon>
        <taxon>Theropoda</taxon>
        <taxon>Coelurosauria</taxon>
        <taxon>Aves</taxon>
        <taxon>Neognathae</taxon>
        <taxon>Neoaves</taxon>
        <taxon>Telluraves</taxon>
        <taxon>Australaves</taxon>
        <taxon>Passeriformes</taxon>
        <taxon>Sturnidae</taxon>
        <taxon>Lamprotornis</taxon>
    </lineage>
</organism>
<dbReference type="InterPro" id="IPR007604">
    <property type="entry name" value="CP2"/>
</dbReference>
<dbReference type="GO" id="GO:0001228">
    <property type="term" value="F:DNA-binding transcription activator activity, RNA polymerase II-specific"/>
    <property type="evidence" value="ECO:0007669"/>
    <property type="project" value="TreeGrafter"/>
</dbReference>
<dbReference type="GO" id="GO:0000978">
    <property type="term" value="F:RNA polymerase II cis-regulatory region sequence-specific DNA binding"/>
    <property type="evidence" value="ECO:0007669"/>
    <property type="project" value="TreeGrafter"/>
</dbReference>
<evidence type="ECO:0000256" key="7">
    <source>
        <dbReference type="SAM" id="MobiDB-lite"/>
    </source>
</evidence>
<evidence type="ECO:0000256" key="5">
    <source>
        <dbReference type="ARBA" id="ARBA00023242"/>
    </source>
</evidence>
<accession>A0A835NI70</accession>
<dbReference type="Pfam" id="PF04516">
    <property type="entry name" value="CP2"/>
    <property type="match status" value="2"/>
</dbReference>
<dbReference type="AlphaFoldDB" id="A0A835NI70"/>
<dbReference type="Pfam" id="PF25416">
    <property type="entry name" value="GRHL1_C"/>
    <property type="match status" value="1"/>
</dbReference>
<feature type="compositionally biased region" description="Low complexity" evidence="7">
    <location>
        <begin position="582"/>
        <end position="604"/>
    </location>
</feature>
<evidence type="ECO:0000256" key="4">
    <source>
        <dbReference type="ARBA" id="ARBA00023163"/>
    </source>
</evidence>
<proteinExistence type="predicted"/>
<feature type="domain" description="Grh/CP2 DB" evidence="8">
    <location>
        <begin position="214"/>
        <end position="500"/>
    </location>
</feature>
<evidence type="ECO:0000256" key="6">
    <source>
        <dbReference type="PROSITE-ProRule" id="PRU01313"/>
    </source>
</evidence>
<comment type="subcellular location">
    <subcellularLocation>
        <location evidence="1 6">Nucleus</location>
    </subcellularLocation>
</comment>
<gene>
    <name evidence="10" type="ORF">IHE44_0008086</name>
    <name evidence="9" type="ORF">IHE44_005697</name>
</gene>
<evidence type="ECO:0000313" key="9">
    <source>
        <dbReference type="EMBL" id="KAG0115570.1"/>
    </source>
</evidence>
<dbReference type="PANTHER" id="PTHR11037">
    <property type="entry name" value="TRANSCRIPTION FACTOR CP2"/>
    <property type="match status" value="1"/>
</dbReference>
<comment type="caution">
    <text evidence="9">The sequence shown here is derived from an EMBL/GenBank/DDBJ whole genome shotgun (WGS) entry which is preliminary data.</text>
</comment>
<feature type="region of interest" description="Disordered" evidence="7">
    <location>
        <begin position="509"/>
        <end position="605"/>
    </location>
</feature>
<keyword evidence="11" id="KW-1185">Reference proteome</keyword>
<dbReference type="Proteomes" id="UP000618051">
    <property type="component" value="Unassembled WGS sequence"/>
</dbReference>